<gene>
    <name evidence="2" type="ORF">HAX54_047031</name>
</gene>
<feature type="compositionally biased region" description="Polar residues" evidence="1">
    <location>
        <begin position="159"/>
        <end position="168"/>
    </location>
</feature>
<evidence type="ECO:0000313" key="2">
    <source>
        <dbReference type="EMBL" id="MCE3050350.1"/>
    </source>
</evidence>
<comment type="caution">
    <text evidence="2">The sequence shown here is derived from an EMBL/GenBank/DDBJ whole genome shotgun (WGS) entry which is preliminary data.</text>
</comment>
<keyword evidence="3" id="KW-1185">Reference proteome</keyword>
<feature type="compositionally biased region" description="Polar residues" evidence="1">
    <location>
        <begin position="32"/>
        <end position="41"/>
    </location>
</feature>
<feature type="compositionally biased region" description="Polar residues" evidence="1">
    <location>
        <begin position="1"/>
        <end position="17"/>
    </location>
</feature>
<protein>
    <submittedName>
        <fullName evidence="2">Uncharacterized protein</fullName>
    </submittedName>
</protein>
<reference evidence="2 3" key="1">
    <citation type="journal article" date="2021" name="BMC Genomics">
        <title>Datura genome reveals duplications of psychoactive alkaloid biosynthetic genes and high mutation rate following tissue culture.</title>
        <authorList>
            <person name="Rajewski A."/>
            <person name="Carter-House D."/>
            <person name="Stajich J."/>
            <person name="Litt A."/>
        </authorList>
    </citation>
    <scope>NUCLEOTIDE SEQUENCE [LARGE SCALE GENOMIC DNA]</scope>
    <source>
        <strain evidence="2">AR-01</strain>
    </source>
</reference>
<feature type="compositionally biased region" description="Polar residues" evidence="1">
    <location>
        <begin position="96"/>
        <end position="105"/>
    </location>
</feature>
<feature type="region of interest" description="Disordered" evidence="1">
    <location>
        <begin position="1"/>
        <end position="105"/>
    </location>
</feature>
<feature type="region of interest" description="Disordered" evidence="1">
    <location>
        <begin position="134"/>
        <end position="168"/>
    </location>
</feature>
<proteinExistence type="predicted"/>
<evidence type="ECO:0000313" key="3">
    <source>
        <dbReference type="Proteomes" id="UP000823775"/>
    </source>
</evidence>
<accession>A0ABS8WLJ7</accession>
<feature type="compositionally biased region" description="Polar residues" evidence="1">
    <location>
        <begin position="48"/>
        <end position="61"/>
    </location>
</feature>
<evidence type="ECO:0000256" key="1">
    <source>
        <dbReference type="SAM" id="MobiDB-lite"/>
    </source>
</evidence>
<dbReference type="EMBL" id="JACEIK010007510">
    <property type="protein sequence ID" value="MCE3050350.1"/>
    <property type="molecule type" value="Genomic_DNA"/>
</dbReference>
<sequence length="285" mass="31010">MSLPSSLAFASQMTPSSALHPESNPDLALFQNPFSEISDSSLAPPVQEASTNTLQSDSSITPVDLNASLDTITKDPPVDTSADMASPVGQPDSVLLPNTSGPSLVQNDAEEGIIKKGSMETSYGYLFEEDLPMATGNERPLRSERTLSRSPSPAPKSLVLTSSPRWDRTQGNLNLQQNVENANDISDDDQPLAWKVRKLVGCQHQQLSRDQVRPPTTRGGVDSQSIISDLIASQETSTREVERLTSLFAQHDADITNMKAAQIEEPGPLKALHQEMMSLRLRFMN</sequence>
<name>A0ABS8WLJ7_DATST</name>
<dbReference type="Proteomes" id="UP000823775">
    <property type="component" value="Unassembled WGS sequence"/>
</dbReference>
<organism evidence="2 3">
    <name type="scientific">Datura stramonium</name>
    <name type="common">Jimsonweed</name>
    <name type="synonym">Common thornapple</name>
    <dbReference type="NCBI Taxonomy" id="4076"/>
    <lineage>
        <taxon>Eukaryota</taxon>
        <taxon>Viridiplantae</taxon>
        <taxon>Streptophyta</taxon>
        <taxon>Embryophyta</taxon>
        <taxon>Tracheophyta</taxon>
        <taxon>Spermatophyta</taxon>
        <taxon>Magnoliopsida</taxon>
        <taxon>eudicotyledons</taxon>
        <taxon>Gunneridae</taxon>
        <taxon>Pentapetalae</taxon>
        <taxon>asterids</taxon>
        <taxon>lamiids</taxon>
        <taxon>Solanales</taxon>
        <taxon>Solanaceae</taxon>
        <taxon>Solanoideae</taxon>
        <taxon>Datureae</taxon>
        <taxon>Datura</taxon>
    </lineage>
</organism>